<organism evidence="13 14">
    <name type="scientific">Elasticomyces elasticus</name>
    <dbReference type="NCBI Taxonomy" id="574655"/>
    <lineage>
        <taxon>Eukaryota</taxon>
        <taxon>Fungi</taxon>
        <taxon>Dikarya</taxon>
        <taxon>Ascomycota</taxon>
        <taxon>Pezizomycotina</taxon>
        <taxon>Dothideomycetes</taxon>
        <taxon>Dothideomycetidae</taxon>
        <taxon>Mycosphaerellales</taxon>
        <taxon>Teratosphaeriaceae</taxon>
        <taxon>Elasticomyces</taxon>
    </lineage>
</organism>
<keyword evidence="5" id="KW-0677">Repeat</keyword>
<feature type="region of interest" description="Disordered" evidence="12">
    <location>
        <begin position="1"/>
        <end position="33"/>
    </location>
</feature>
<keyword evidence="7" id="KW-1133">Transmembrane helix</keyword>
<dbReference type="GO" id="GO:0031966">
    <property type="term" value="C:mitochondrial membrane"/>
    <property type="evidence" value="ECO:0007669"/>
    <property type="project" value="UniProtKB-SubCell"/>
</dbReference>
<dbReference type="PANTHER" id="PTHR45624">
    <property type="entry name" value="MITOCHONDRIAL BASIC AMINO ACIDS TRANSPORTER-RELATED"/>
    <property type="match status" value="1"/>
</dbReference>
<evidence type="ECO:0000256" key="4">
    <source>
        <dbReference type="ARBA" id="ARBA00022692"/>
    </source>
</evidence>
<comment type="similarity">
    <text evidence="2 11">Belongs to the mitochondrial carrier (TC 2.A.29) family.</text>
</comment>
<dbReference type="EMBL" id="JAVRQU010000020">
    <property type="protein sequence ID" value="KAK5692086.1"/>
    <property type="molecule type" value="Genomic_DNA"/>
</dbReference>
<reference evidence="13" key="1">
    <citation type="submission" date="2023-08" db="EMBL/GenBank/DDBJ databases">
        <title>Black Yeasts Isolated from many extreme environments.</title>
        <authorList>
            <person name="Coleine C."/>
            <person name="Stajich J.E."/>
            <person name="Selbmann L."/>
        </authorList>
    </citation>
    <scope>NUCLEOTIDE SEQUENCE</scope>
    <source>
        <strain evidence="13">CCFEE 5810</strain>
    </source>
</reference>
<dbReference type="Gene3D" id="1.50.40.10">
    <property type="entry name" value="Mitochondrial carrier domain"/>
    <property type="match status" value="1"/>
</dbReference>
<dbReference type="InterPro" id="IPR050567">
    <property type="entry name" value="Mitochondrial_Carrier"/>
</dbReference>
<dbReference type="AlphaFoldDB" id="A0AAN7VZI2"/>
<comment type="subcellular location">
    <subcellularLocation>
        <location evidence="1">Mitochondrion membrane</location>
        <topology evidence="1">Multi-pass membrane protein</topology>
    </subcellularLocation>
</comment>
<evidence type="ECO:0000256" key="2">
    <source>
        <dbReference type="ARBA" id="ARBA00006375"/>
    </source>
</evidence>
<dbReference type="GO" id="GO:0022857">
    <property type="term" value="F:transmembrane transporter activity"/>
    <property type="evidence" value="ECO:0007669"/>
    <property type="project" value="TreeGrafter"/>
</dbReference>
<keyword evidence="4 10" id="KW-0812">Transmembrane</keyword>
<evidence type="ECO:0000313" key="14">
    <source>
        <dbReference type="Proteomes" id="UP001310594"/>
    </source>
</evidence>
<name>A0AAN7VZI2_9PEZI</name>
<evidence type="ECO:0000313" key="13">
    <source>
        <dbReference type="EMBL" id="KAK5692086.1"/>
    </source>
</evidence>
<dbReference type="InterPro" id="IPR018108">
    <property type="entry name" value="MCP_transmembrane"/>
</dbReference>
<evidence type="ECO:0000256" key="7">
    <source>
        <dbReference type="ARBA" id="ARBA00022989"/>
    </source>
</evidence>
<sequence>MTDGTGVFLPPHVREGGSDLSLNKKQRKENASNGLGAAAVRGLSARVLAVWFRAPVRSFVRTRIDYMGYARAISPHAHSPWSWRMLSPALLFSAVRSQGWSFLPNQVLPPLLANTVVGATLYTTYLQTLGLLHEPSARATKRTDPLPSPVDTFIAGLVAGSVQSLVAAPLDALQVRFHARELQSGKYGDMWHYAYHKTREIGVRGVFAGWSLSLVRDSLGSAVFFSAFEYVKGQVFYSFVSQWYGHFGKLTGAQQEDLRAQGKGGALASNPVIRPHYMLEPSFILLAGIAASITQALIQYPVSRIQDIHYGRLEWIDGHPTAAQAKKGTLGVYATAYRKTFKQCLAVARRDGGARKWLFKDFLRRTLTQVPSTSAGLIVFEVIRRKYGDASDVVKIRKDGYDILLV</sequence>
<evidence type="ECO:0000256" key="11">
    <source>
        <dbReference type="RuleBase" id="RU000488"/>
    </source>
</evidence>
<proteinExistence type="inferred from homology"/>
<feature type="repeat" description="Solcar" evidence="10">
    <location>
        <begin position="147"/>
        <end position="234"/>
    </location>
</feature>
<dbReference type="Proteomes" id="UP001310594">
    <property type="component" value="Unassembled WGS sequence"/>
</dbReference>
<accession>A0AAN7VZI2</accession>
<keyword evidence="8" id="KW-0496">Mitochondrion</keyword>
<dbReference type="SUPFAM" id="SSF103506">
    <property type="entry name" value="Mitochondrial carrier"/>
    <property type="match status" value="1"/>
</dbReference>
<keyword evidence="9 10" id="KW-0472">Membrane</keyword>
<gene>
    <name evidence="13" type="ORF">LTR97_011259</name>
</gene>
<dbReference type="InterPro" id="IPR023395">
    <property type="entry name" value="MCP_dom_sf"/>
</dbReference>
<comment type="caution">
    <text evidence="13">The sequence shown here is derived from an EMBL/GenBank/DDBJ whole genome shotgun (WGS) entry which is preliminary data.</text>
</comment>
<evidence type="ECO:0000256" key="10">
    <source>
        <dbReference type="PROSITE-ProRule" id="PRU00282"/>
    </source>
</evidence>
<dbReference type="Pfam" id="PF00153">
    <property type="entry name" value="Mito_carr"/>
    <property type="match status" value="1"/>
</dbReference>
<evidence type="ECO:0000256" key="8">
    <source>
        <dbReference type="ARBA" id="ARBA00023128"/>
    </source>
</evidence>
<evidence type="ECO:0000256" key="12">
    <source>
        <dbReference type="SAM" id="MobiDB-lite"/>
    </source>
</evidence>
<evidence type="ECO:0000256" key="9">
    <source>
        <dbReference type="ARBA" id="ARBA00023136"/>
    </source>
</evidence>
<protein>
    <recommendedName>
        <fullName evidence="15">Mitochondrial carrier protein</fullName>
    </recommendedName>
</protein>
<evidence type="ECO:0000256" key="6">
    <source>
        <dbReference type="ARBA" id="ARBA00022792"/>
    </source>
</evidence>
<evidence type="ECO:0008006" key="15">
    <source>
        <dbReference type="Google" id="ProtNLM"/>
    </source>
</evidence>
<evidence type="ECO:0000256" key="5">
    <source>
        <dbReference type="ARBA" id="ARBA00022737"/>
    </source>
</evidence>
<dbReference type="PROSITE" id="PS50920">
    <property type="entry name" value="SOLCAR"/>
    <property type="match status" value="1"/>
</dbReference>
<keyword evidence="3 11" id="KW-0813">Transport</keyword>
<keyword evidence="6" id="KW-0999">Mitochondrion inner membrane</keyword>
<dbReference type="PANTHER" id="PTHR45624:SF26">
    <property type="entry name" value="CARRIER PROTEIN, PUTATIVE (AFU_ORTHOLOGUE AFUA_1G07710)-RELATED"/>
    <property type="match status" value="1"/>
</dbReference>
<evidence type="ECO:0000256" key="1">
    <source>
        <dbReference type="ARBA" id="ARBA00004225"/>
    </source>
</evidence>
<evidence type="ECO:0000256" key="3">
    <source>
        <dbReference type="ARBA" id="ARBA00022448"/>
    </source>
</evidence>